<gene>
    <name evidence="2" type="ORF">TRFO_07307</name>
</gene>
<sequence length="439" mass="50438">MIENDSSNISKQEINQDSRNERINRNMMLNNSTDSELPKSCLLSIADDLFSNDQQQIISGIIFFDNYSALYKIPIDVEIKIQPFFVNFLCIPGAPIQLINPCLRVLTSIASSFSDSFDYSQLLCSLIQFLPNYYSFDAICALIGASNIVAFNFSQEPFLTNIDEWLNSNNQDYYSGAIGILNALANHEEISQAIKPIYAKLIDNFSQLNISLKIQCIETFTNLLNVSTFWCSYFENCANLSYIFNYKEDSNQMEALILATLRFLKIFIQNCQCDPIQMIINTQAIDILMNGLTNIKSIIRIESIWSLFYLFHKINETPEFVWRLNIPQILINLDQDDKFSDYEMRIDTLCIICLLSPNVSLFVESNFTQMICDNIDSFSNHVVDKIESAILIMLQFAQSTNNIEYLKNVARNDQLHNYLFKNQTEKASLIMDIIDSVCE</sequence>
<dbReference type="InterPro" id="IPR016024">
    <property type="entry name" value="ARM-type_fold"/>
</dbReference>
<keyword evidence="3" id="KW-1185">Reference proteome</keyword>
<evidence type="ECO:0000313" key="3">
    <source>
        <dbReference type="Proteomes" id="UP000179807"/>
    </source>
</evidence>
<proteinExistence type="predicted"/>
<organism evidence="2 3">
    <name type="scientific">Tritrichomonas foetus</name>
    <dbReference type="NCBI Taxonomy" id="1144522"/>
    <lineage>
        <taxon>Eukaryota</taxon>
        <taxon>Metamonada</taxon>
        <taxon>Parabasalia</taxon>
        <taxon>Tritrichomonadida</taxon>
        <taxon>Tritrichomonadidae</taxon>
        <taxon>Tritrichomonas</taxon>
    </lineage>
</organism>
<accession>A0A1J4JSR7</accession>
<dbReference type="GeneID" id="94828301"/>
<dbReference type="InterPro" id="IPR011989">
    <property type="entry name" value="ARM-like"/>
</dbReference>
<feature type="compositionally biased region" description="Polar residues" evidence="1">
    <location>
        <begin position="1"/>
        <end position="13"/>
    </location>
</feature>
<dbReference type="VEuPathDB" id="TrichDB:TRFO_07307"/>
<comment type="caution">
    <text evidence="2">The sequence shown here is derived from an EMBL/GenBank/DDBJ whole genome shotgun (WGS) entry which is preliminary data.</text>
</comment>
<evidence type="ECO:0000256" key="1">
    <source>
        <dbReference type="SAM" id="MobiDB-lite"/>
    </source>
</evidence>
<reference evidence="2" key="1">
    <citation type="submission" date="2016-10" db="EMBL/GenBank/DDBJ databases">
        <authorList>
            <person name="Benchimol M."/>
            <person name="Almeida L.G."/>
            <person name="Vasconcelos A.T."/>
            <person name="Perreira-Neves A."/>
            <person name="Rosa I.A."/>
            <person name="Tasca T."/>
            <person name="Bogo M.R."/>
            <person name="de Souza W."/>
        </authorList>
    </citation>
    <scope>NUCLEOTIDE SEQUENCE [LARGE SCALE GENOMIC DNA]</scope>
    <source>
        <strain evidence="2">K</strain>
    </source>
</reference>
<dbReference type="AlphaFoldDB" id="A0A1J4JSR7"/>
<dbReference type="Gene3D" id="1.25.10.10">
    <property type="entry name" value="Leucine-rich Repeat Variant"/>
    <property type="match status" value="1"/>
</dbReference>
<dbReference type="SUPFAM" id="SSF48371">
    <property type="entry name" value="ARM repeat"/>
    <property type="match status" value="1"/>
</dbReference>
<feature type="region of interest" description="Disordered" evidence="1">
    <location>
        <begin position="1"/>
        <end position="23"/>
    </location>
</feature>
<feature type="compositionally biased region" description="Basic and acidic residues" evidence="1">
    <location>
        <begin position="14"/>
        <end position="23"/>
    </location>
</feature>
<dbReference type="RefSeq" id="XP_068355243.1">
    <property type="nucleotide sequence ID" value="XM_068493597.1"/>
</dbReference>
<name>A0A1J4JSR7_9EUKA</name>
<evidence type="ECO:0000313" key="2">
    <source>
        <dbReference type="EMBL" id="OHT02107.1"/>
    </source>
</evidence>
<protein>
    <submittedName>
        <fullName evidence="2">Uncharacterized protein</fullName>
    </submittedName>
</protein>
<dbReference type="EMBL" id="MLAK01000882">
    <property type="protein sequence ID" value="OHT02107.1"/>
    <property type="molecule type" value="Genomic_DNA"/>
</dbReference>
<dbReference type="Proteomes" id="UP000179807">
    <property type="component" value="Unassembled WGS sequence"/>
</dbReference>